<comment type="caution">
    <text evidence="1">The sequence shown here is derived from an EMBL/GenBank/DDBJ whole genome shotgun (WGS) entry which is preliminary data.</text>
</comment>
<evidence type="ECO:0000313" key="1">
    <source>
        <dbReference type="EMBL" id="MBZ5709456.1"/>
    </source>
</evidence>
<name>A0ABS7TMZ3_9BACT</name>
<dbReference type="Proteomes" id="UP001139031">
    <property type="component" value="Unassembled WGS sequence"/>
</dbReference>
<gene>
    <name evidence="1" type="ORF">K7C98_09305</name>
</gene>
<sequence length="57" mass="6014">MNGKTTVVFTVATAGIGRGRDRAALAELRGEARARLAAPQRLALDRRHDGPSITISA</sequence>
<keyword evidence="2" id="KW-1185">Reference proteome</keyword>
<protein>
    <submittedName>
        <fullName evidence="1">Uncharacterized protein</fullName>
    </submittedName>
</protein>
<dbReference type="EMBL" id="JAIRAU010000005">
    <property type="protein sequence ID" value="MBZ5709456.1"/>
    <property type="molecule type" value="Genomic_DNA"/>
</dbReference>
<organism evidence="1 2">
    <name type="scientific">Nannocystis pusilla</name>
    <dbReference type="NCBI Taxonomy" id="889268"/>
    <lineage>
        <taxon>Bacteria</taxon>
        <taxon>Pseudomonadati</taxon>
        <taxon>Myxococcota</taxon>
        <taxon>Polyangia</taxon>
        <taxon>Nannocystales</taxon>
        <taxon>Nannocystaceae</taxon>
        <taxon>Nannocystis</taxon>
    </lineage>
</organism>
<accession>A0ABS7TMZ3</accession>
<reference evidence="1" key="1">
    <citation type="submission" date="2021-08" db="EMBL/GenBank/DDBJ databases">
        <authorList>
            <person name="Stevens D.C."/>
        </authorList>
    </citation>
    <scope>NUCLEOTIDE SEQUENCE</scope>
    <source>
        <strain evidence="1">DSM 53165</strain>
    </source>
</reference>
<proteinExistence type="predicted"/>
<evidence type="ECO:0000313" key="2">
    <source>
        <dbReference type="Proteomes" id="UP001139031"/>
    </source>
</evidence>
<dbReference type="RefSeq" id="WP_224191226.1">
    <property type="nucleotide sequence ID" value="NZ_JAIRAU010000005.1"/>
</dbReference>